<organism evidence="1 2">
    <name type="scientific">Pocillopora damicornis</name>
    <name type="common">Cauliflower coral</name>
    <name type="synonym">Millepora damicornis</name>
    <dbReference type="NCBI Taxonomy" id="46731"/>
    <lineage>
        <taxon>Eukaryota</taxon>
        <taxon>Metazoa</taxon>
        <taxon>Cnidaria</taxon>
        <taxon>Anthozoa</taxon>
        <taxon>Hexacorallia</taxon>
        <taxon>Scleractinia</taxon>
        <taxon>Astrocoeniina</taxon>
        <taxon>Pocilloporidae</taxon>
        <taxon>Pocillopora</taxon>
    </lineage>
</organism>
<protein>
    <submittedName>
        <fullName evidence="1">Uncharacterized protein</fullName>
    </submittedName>
</protein>
<reference evidence="1 2" key="1">
    <citation type="journal article" date="2018" name="Sci. Rep.">
        <title>Comparative analysis of the Pocillopora damicornis genome highlights role of immune system in coral evolution.</title>
        <authorList>
            <person name="Cunning R."/>
            <person name="Bay R.A."/>
            <person name="Gillette P."/>
            <person name="Baker A.C."/>
            <person name="Traylor-Knowles N."/>
        </authorList>
    </citation>
    <scope>NUCLEOTIDE SEQUENCE [LARGE SCALE GENOMIC DNA]</scope>
    <source>
        <strain evidence="1">RSMAS</strain>
        <tissue evidence="1">Whole animal</tissue>
    </source>
</reference>
<keyword evidence="2" id="KW-1185">Reference proteome</keyword>
<dbReference type="EMBL" id="RCHS01002222">
    <property type="protein sequence ID" value="RMX48899.1"/>
    <property type="molecule type" value="Genomic_DNA"/>
</dbReference>
<accession>A0A3M6U5R7</accession>
<gene>
    <name evidence="1" type="ORF">pdam_00008336</name>
</gene>
<dbReference type="AlphaFoldDB" id="A0A3M6U5R7"/>
<proteinExistence type="predicted"/>
<feature type="non-terminal residue" evidence="1">
    <location>
        <position position="1"/>
    </location>
</feature>
<sequence length="196" mass="22488">EVVREAAGLETKWTSIRGRLQQHQTSTQKAAQNLRFIHKVDVPLRPIVSCVNTFAYDLSAYLTNILSLLTRNSDFTVTIQLTSRQSSTLVRAKDAAKPAKQDGVVYRIPCRCGRIYIGENERPMQDRIRPKHPISPCPNLRRFRARPQHRTPTHTRKVKEAIYLRIHPNNINGDSGIEIPKAWIPTIKKHNNRRAV</sequence>
<comment type="caution">
    <text evidence="1">The sequence shown here is derived from an EMBL/GenBank/DDBJ whole genome shotgun (WGS) entry which is preliminary data.</text>
</comment>
<name>A0A3M6U5R7_POCDA</name>
<dbReference type="Proteomes" id="UP000275408">
    <property type="component" value="Unassembled WGS sequence"/>
</dbReference>
<evidence type="ECO:0000313" key="2">
    <source>
        <dbReference type="Proteomes" id="UP000275408"/>
    </source>
</evidence>
<evidence type="ECO:0000313" key="1">
    <source>
        <dbReference type="EMBL" id="RMX48899.1"/>
    </source>
</evidence>